<evidence type="ECO:0000256" key="1">
    <source>
        <dbReference type="SAM" id="MobiDB-lite"/>
    </source>
</evidence>
<name>A0A3R8CJF2_9STRA</name>
<organism evidence="4 5">
    <name type="scientific">Peronospora effusa</name>
    <dbReference type="NCBI Taxonomy" id="542832"/>
    <lineage>
        <taxon>Eukaryota</taxon>
        <taxon>Sar</taxon>
        <taxon>Stramenopiles</taxon>
        <taxon>Oomycota</taxon>
        <taxon>Peronosporomycetes</taxon>
        <taxon>Peronosporales</taxon>
        <taxon>Peronosporaceae</taxon>
        <taxon>Peronospora</taxon>
    </lineage>
</organism>
<evidence type="ECO:0000313" key="5">
    <source>
        <dbReference type="Proteomes" id="UP000286097"/>
    </source>
</evidence>
<dbReference type="VEuPathDB" id="FungiDB:DD237_000485"/>
<comment type="caution">
    <text evidence="4">The sequence shown here is derived from an EMBL/GenBank/DDBJ whole genome shotgun (WGS) entry which is preliminary data.</text>
</comment>
<feature type="chain" id="PRO_5018612489" description="RxLR effector protein" evidence="3">
    <location>
        <begin position="23"/>
        <end position="204"/>
    </location>
</feature>
<evidence type="ECO:0000256" key="2">
    <source>
        <dbReference type="SAM" id="Phobius"/>
    </source>
</evidence>
<keyword evidence="3" id="KW-0732">Signal</keyword>
<feature type="transmembrane region" description="Helical" evidence="2">
    <location>
        <begin position="161"/>
        <end position="182"/>
    </location>
</feature>
<evidence type="ECO:0000313" key="4">
    <source>
        <dbReference type="EMBL" id="RQM08993.1"/>
    </source>
</evidence>
<dbReference type="EMBL" id="QKXF01000773">
    <property type="protein sequence ID" value="RQM08993.1"/>
    <property type="molecule type" value="Genomic_DNA"/>
</dbReference>
<dbReference type="Proteomes" id="UP000286097">
    <property type="component" value="Unassembled WGS sequence"/>
</dbReference>
<feature type="region of interest" description="Disordered" evidence="1">
    <location>
        <begin position="74"/>
        <end position="93"/>
    </location>
</feature>
<proteinExistence type="predicted"/>
<evidence type="ECO:0000256" key="3">
    <source>
        <dbReference type="SAM" id="SignalP"/>
    </source>
</evidence>
<sequence>MRRGLLSLLLVVLAMLAAVGLAEMKPEDVDDDLLVEEEETLETTDETDVKPVQEMDPRLTPDVIEKILSKSSAKCRKQIQENPTDTSKVSDRCRAEISSRVQRYLARLDKKENGETEDKKKNETPTKKTKKRRSRKSKKQTRAQRKAAAKQKKEEEYQKTLQTIVGFVVTLVVVIASAMFFINRKLKDAGMYFPDPDAKATCCN</sequence>
<feature type="compositionally biased region" description="Basic and acidic residues" evidence="1">
    <location>
        <begin position="108"/>
        <end position="126"/>
    </location>
</feature>
<accession>A0A3R8CJF2</accession>
<feature type="compositionally biased region" description="Basic residues" evidence="1">
    <location>
        <begin position="127"/>
        <end position="150"/>
    </location>
</feature>
<gene>
    <name evidence="4" type="ORF">DD237_000485</name>
</gene>
<keyword evidence="2" id="KW-0812">Transmembrane</keyword>
<keyword evidence="2" id="KW-0472">Membrane</keyword>
<feature type="region of interest" description="Disordered" evidence="1">
    <location>
        <begin position="108"/>
        <end position="155"/>
    </location>
</feature>
<reference evidence="4 5" key="1">
    <citation type="submission" date="2018-06" db="EMBL/GenBank/DDBJ databases">
        <title>Comparative genomics of downy mildews reveals potential adaptations to biotrophy.</title>
        <authorList>
            <person name="Fletcher K."/>
            <person name="Klosterman S.J."/>
            <person name="Derevnina L."/>
            <person name="Martin F."/>
            <person name="Koike S."/>
            <person name="Reyes Chin-Wo S."/>
            <person name="Mou B."/>
            <person name="Michelmore R."/>
        </authorList>
    </citation>
    <scope>NUCLEOTIDE SEQUENCE [LARGE SCALE GENOMIC DNA]</scope>
    <source>
        <strain evidence="4 5">R13</strain>
    </source>
</reference>
<protein>
    <recommendedName>
        <fullName evidence="6">RxLR effector protein</fullName>
    </recommendedName>
</protein>
<dbReference type="OrthoDB" id="76194at2759"/>
<dbReference type="AlphaFoldDB" id="A0A3R8CJF2"/>
<keyword evidence="2" id="KW-1133">Transmembrane helix</keyword>
<feature type="signal peptide" evidence="3">
    <location>
        <begin position="1"/>
        <end position="22"/>
    </location>
</feature>
<evidence type="ECO:0008006" key="6">
    <source>
        <dbReference type="Google" id="ProtNLM"/>
    </source>
</evidence>